<sequence length="224" mass="23872">MFRRLLLALALIVPTFAFAQTTAPAKPATTKAAAKATKPAAKAPAKPVEKPAATDAQTVASKVLLKTSMGDITLQLYPDKAPKSVENFLAYVKSGFYDGTIFHRVIGNFMIQGGGFTKDLRQKSTKAPVVNESKNGLSNLRGTLAMARTQDPNSATAQFFINTVDNPRLDYTSDASPGYCVFGKVVTGLDVVDKIRAVETGPQGPFRSDVPVTPVVIEKVTLAP</sequence>
<accession>A0ABN1IC08</accession>
<name>A0ABN1IC08_9GAMM</name>
<dbReference type="Pfam" id="PF00160">
    <property type="entry name" value="Pro_isomerase"/>
    <property type="match status" value="1"/>
</dbReference>
<evidence type="ECO:0000256" key="1">
    <source>
        <dbReference type="ARBA" id="ARBA00007365"/>
    </source>
</evidence>
<feature type="domain" description="PPIase cyclophilin-type" evidence="6">
    <location>
        <begin position="67"/>
        <end position="222"/>
    </location>
</feature>
<protein>
    <recommendedName>
        <fullName evidence="4">Peptidyl-prolyl cis-trans isomerase</fullName>
        <shortName evidence="4">PPIase</shortName>
        <ecNumber evidence="4">5.2.1.8</ecNumber>
    </recommendedName>
</protein>
<dbReference type="InterPro" id="IPR044665">
    <property type="entry name" value="E_coli_cyclophilin_A-like"/>
</dbReference>
<evidence type="ECO:0000313" key="7">
    <source>
        <dbReference type="EMBL" id="GAA0705808.1"/>
    </source>
</evidence>
<evidence type="ECO:0000313" key="8">
    <source>
        <dbReference type="Proteomes" id="UP001501523"/>
    </source>
</evidence>
<dbReference type="CDD" id="cd01920">
    <property type="entry name" value="cyclophilin_EcCYP_like"/>
    <property type="match status" value="1"/>
</dbReference>
<keyword evidence="3 4" id="KW-0413">Isomerase</keyword>
<dbReference type="SUPFAM" id="SSF50891">
    <property type="entry name" value="Cyclophilin-like"/>
    <property type="match status" value="1"/>
</dbReference>
<dbReference type="PANTHER" id="PTHR43246">
    <property type="entry name" value="PEPTIDYL-PROLYL CIS-TRANS ISOMERASE CYP38, CHLOROPLASTIC"/>
    <property type="match status" value="1"/>
</dbReference>
<reference evidence="7 8" key="1">
    <citation type="journal article" date="2019" name="Int. J. Syst. Evol. Microbiol.">
        <title>The Global Catalogue of Microorganisms (GCM) 10K type strain sequencing project: providing services to taxonomists for standard genome sequencing and annotation.</title>
        <authorList>
            <consortium name="The Broad Institute Genomics Platform"/>
            <consortium name="The Broad Institute Genome Sequencing Center for Infectious Disease"/>
            <person name="Wu L."/>
            <person name="Ma J."/>
        </authorList>
    </citation>
    <scope>NUCLEOTIDE SEQUENCE [LARGE SCALE GENOMIC DNA]</scope>
    <source>
        <strain evidence="7 8">JCM 15421</strain>
    </source>
</reference>
<feature type="chain" id="PRO_5044996542" description="Peptidyl-prolyl cis-trans isomerase" evidence="4">
    <location>
        <begin position="20"/>
        <end position="224"/>
    </location>
</feature>
<feature type="region of interest" description="Disordered" evidence="5">
    <location>
        <begin position="30"/>
        <end position="52"/>
    </location>
</feature>
<feature type="signal peptide" evidence="4">
    <location>
        <begin position="1"/>
        <end position="19"/>
    </location>
</feature>
<dbReference type="EC" id="5.2.1.8" evidence="4"/>
<dbReference type="InterPro" id="IPR002130">
    <property type="entry name" value="Cyclophilin-type_PPIase_dom"/>
</dbReference>
<comment type="similarity">
    <text evidence="1 4">Belongs to the cyclophilin-type PPIase family.</text>
</comment>
<dbReference type="PROSITE" id="PS00170">
    <property type="entry name" value="CSA_PPIASE_1"/>
    <property type="match status" value="1"/>
</dbReference>
<comment type="catalytic activity">
    <reaction evidence="4">
        <text>[protein]-peptidylproline (omega=180) = [protein]-peptidylproline (omega=0)</text>
        <dbReference type="Rhea" id="RHEA:16237"/>
        <dbReference type="Rhea" id="RHEA-COMP:10747"/>
        <dbReference type="Rhea" id="RHEA-COMP:10748"/>
        <dbReference type="ChEBI" id="CHEBI:83833"/>
        <dbReference type="ChEBI" id="CHEBI:83834"/>
        <dbReference type="EC" id="5.2.1.8"/>
    </reaction>
</comment>
<evidence type="ECO:0000256" key="5">
    <source>
        <dbReference type="SAM" id="MobiDB-lite"/>
    </source>
</evidence>
<evidence type="ECO:0000256" key="2">
    <source>
        <dbReference type="ARBA" id="ARBA00023110"/>
    </source>
</evidence>
<dbReference type="InterPro" id="IPR029000">
    <property type="entry name" value="Cyclophilin-like_dom_sf"/>
</dbReference>
<dbReference type="RefSeq" id="WP_379988259.1">
    <property type="nucleotide sequence ID" value="NZ_BAAAEU010000001.1"/>
</dbReference>
<dbReference type="Proteomes" id="UP001501523">
    <property type="component" value="Unassembled WGS sequence"/>
</dbReference>
<keyword evidence="4" id="KW-0732">Signal</keyword>
<keyword evidence="2 4" id="KW-0697">Rotamase</keyword>
<keyword evidence="8" id="KW-1185">Reference proteome</keyword>
<evidence type="ECO:0000256" key="4">
    <source>
        <dbReference type="RuleBase" id="RU363019"/>
    </source>
</evidence>
<dbReference type="EMBL" id="BAAAEU010000001">
    <property type="protein sequence ID" value="GAA0705808.1"/>
    <property type="molecule type" value="Genomic_DNA"/>
</dbReference>
<dbReference type="PROSITE" id="PS50072">
    <property type="entry name" value="CSA_PPIASE_2"/>
    <property type="match status" value="1"/>
</dbReference>
<comment type="caution">
    <text evidence="7">The sequence shown here is derived from an EMBL/GenBank/DDBJ whole genome shotgun (WGS) entry which is preliminary data.</text>
</comment>
<evidence type="ECO:0000256" key="3">
    <source>
        <dbReference type="ARBA" id="ARBA00023235"/>
    </source>
</evidence>
<evidence type="ECO:0000259" key="6">
    <source>
        <dbReference type="PROSITE" id="PS50072"/>
    </source>
</evidence>
<gene>
    <name evidence="7" type="ORF">GCM10009105_03530</name>
</gene>
<dbReference type="Gene3D" id="2.40.100.10">
    <property type="entry name" value="Cyclophilin-like"/>
    <property type="match status" value="1"/>
</dbReference>
<dbReference type="GO" id="GO:0016853">
    <property type="term" value="F:isomerase activity"/>
    <property type="evidence" value="ECO:0007669"/>
    <property type="project" value="UniProtKB-KW"/>
</dbReference>
<dbReference type="InterPro" id="IPR020892">
    <property type="entry name" value="Cyclophilin-type_PPIase_CS"/>
</dbReference>
<proteinExistence type="inferred from homology"/>
<organism evidence="7 8">
    <name type="scientific">Dokdonella soli</name>
    <dbReference type="NCBI Taxonomy" id="529810"/>
    <lineage>
        <taxon>Bacteria</taxon>
        <taxon>Pseudomonadati</taxon>
        <taxon>Pseudomonadota</taxon>
        <taxon>Gammaproteobacteria</taxon>
        <taxon>Lysobacterales</taxon>
        <taxon>Rhodanobacteraceae</taxon>
        <taxon>Dokdonella</taxon>
    </lineage>
</organism>
<comment type="function">
    <text evidence="4">PPIases accelerate the folding of proteins. It catalyzes the cis-trans isomerization of proline imidic peptide bonds in oligopeptides.</text>
</comment>
<dbReference type="PRINTS" id="PR00153">
    <property type="entry name" value="CSAPPISMRASE"/>
</dbReference>